<keyword evidence="4" id="KW-1185">Reference proteome</keyword>
<evidence type="ECO:0000313" key="3">
    <source>
        <dbReference type="EMBL" id="EFM50109.1"/>
    </source>
</evidence>
<gene>
    <name evidence="3" type="ORF">HMPREF0299_6143</name>
</gene>
<feature type="domain" description="YdbS-like PH" evidence="2">
    <location>
        <begin position="75"/>
        <end position="154"/>
    </location>
</feature>
<accession>E0DCU3</accession>
<sequence>MTYKPMNHRVHPLTPVLRAWSFIVASIIFAVTTFSDYTFDLVHRLLSNDRTETLQAAGIIGAGVVIAAGASLLWWRATSYTVTDIDIVFRWGLIRRKIRSARLDRTQAIDVVQPFHARLFGLAAVRIETAGGHNSRIEVRYLKRRAAENLKKQLLGQFTEGELLVPPIPIYRSLLASLFSLSAFISLVLTLTSMGFDIHLAALLPVFVSTIPNIWRTIDGSYQFTAHRVGDTINVSYGLANLQRKTLNMSRVHAISLRKTALWRPFGWWRVQVTVAGYGERSDGMTILPVGDKRTAMMLCELLTGCRVDPDQPAHPQFRSPARAFLVSPIDFRRQTFELTDDCAIEHRGFFGHRAAIVFRRHIQEFGVFTGPIQRITNISTVKLHLVQGPVSMSGRDLNRDDAQRLLWALHGHRSPAL</sequence>
<dbReference type="PIRSF" id="PIRSF026631">
    <property type="entry name" value="UCP026631"/>
    <property type="match status" value="1"/>
</dbReference>
<keyword evidence="1" id="KW-0812">Transmembrane</keyword>
<name>E0DCU3_9CORY</name>
<organism evidence="3 4">
    <name type="scientific">Corynebacterium matruchotii ATCC 14266</name>
    <dbReference type="NCBI Taxonomy" id="553207"/>
    <lineage>
        <taxon>Bacteria</taxon>
        <taxon>Bacillati</taxon>
        <taxon>Actinomycetota</taxon>
        <taxon>Actinomycetes</taxon>
        <taxon>Mycobacteriales</taxon>
        <taxon>Corynebacteriaceae</taxon>
        <taxon>Corynebacterium</taxon>
    </lineage>
</organism>
<dbReference type="Pfam" id="PF03703">
    <property type="entry name" value="bPH_2"/>
    <property type="match status" value="3"/>
</dbReference>
<dbReference type="STRING" id="553207.HMPREF0299_6143"/>
<dbReference type="InterPro" id="IPR005182">
    <property type="entry name" value="YdbS-like_PH"/>
</dbReference>
<evidence type="ECO:0000256" key="1">
    <source>
        <dbReference type="SAM" id="Phobius"/>
    </source>
</evidence>
<dbReference type="EMBL" id="ACSH02000002">
    <property type="protein sequence ID" value="EFM50109.1"/>
    <property type="molecule type" value="Genomic_DNA"/>
</dbReference>
<dbReference type="InterPro" id="IPR014529">
    <property type="entry name" value="UCP026631"/>
</dbReference>
<feature type="transmembrane region" description="Helical" evidence="1">
    <location>
        <begin position="170"/>
        <end position="191"/>
    </location>
</feature>
<feature type="domain" description="YdbS-like PH" evidence="2">
    <location>
        <begin position="230"/>
        <end position="280"/>
    </location>
</feature>
<dbReference type="PANTHER" id="PTHR34473">
    <property type="entry name" value="UPF0699 TRANSMEMBRANE PROTEIN YDBS"/>
    <property type="match status" value="1"/>
</dbReference>
<evidence type="ECO:0000313" key="4">
    <source>
        <dbReference type="Proteomes" id="UP000004218"/>
    </source>
</evidence>
<feature type="domain" description="YdbS-like PH" evidence="2">
    <location>
        <begin position="333"/>
        <end position="406"/>
    </location>
</feature>
<reference evidence="3" key="1">
    <citation type="submission" date="2010-08" db="EMBL/GenBank/DDBJ databases">
        <authorList>
            <person name="Harkins D.M."/>
            <person name="Madupu R."/>
            <person name="Durkin A.S."/>
            <person name="Torralba M."/>
            <person name="Methe B."/>
            <person name="Sutton G.G."/>
            <person name="Nelson K.E."/>
        </authorList>
    </citation>
    <scope>NUCLEOTIDE SEQUENCE [LARGE SCALE GENOMIC DNA]</scope>
    <source>
        <strain evidence="3">ATCC 14266</strain>
    </source>
</reference>
<dbReference type="eggNOG" id="COG3428">
    <property type="taxonomic scope" value="Bacteria"/>
</dbReference>
<evidence type="ECO:0000259" key="2">
    <source>
        <dbReference type="Pfam" id="PF03703"/>
    </source>
</evidence>
<keyword evidence="1" id="KW-1133">Transmembrane helix</keyword>
<feature type="transmembrane region" description="Helical" evidence="1">
    <location>
        <begin position="54"/>
        <end position="75"/>
    </location>
</feature>
<feature type="transmembrane region" description="Helical" evidence="1">
    <location>
        <begin position="20"/>
        <end position="42"/>
    </location>
</feature>
<comment type="caution">
    <text evidence="3">The sequence shown here is derived from an EMBL/GenBank/DDBJ whole genome shotgun (WGS) entry which is preliminary data.</text>
</comment>
<dbReference type="AlphaFoldDB" id="E0DCU3"/>
<proteinExistence type="predicted"/>
<keyword evidence="1" id="KW-0472">Membrane</keyword>
<dbReference type="PANTHER" id="PTHR34473:SF2">
    <property type="entry name" value="UPF0699 TRANSMEMBRANE PROTEIN YDBT"/>
    <property type="match status" value="1"/>
</dbReference>
<dbReference type="Proteomes" id="UP000004218">
    <property type="component" value="Unassembled WGS sequence"/>
</dbReference>
<protein>
    <recommendedName>
        <fullName evidence="2">YdbS-like PH domain-containing protein</fullName>
    </recommendedName>
</protein>